<dbReference type="GeneID" id="27787035"/>
<protein>
    <submittedName>
        <fullName evidence="2">Uncharacterized protein</fullName>
    </submittedName>
</protein>
<reference evidence="2 3" key="1">
    <citation type="journal article" date="2012" name="J. Bacteriol.">
        <title>Draft genome sequence of Streptomyces globisporus C-1027, which produces an antitumor antibiotic consisting of a nine-membered enediyne with a chromoprotein.</title>
        <authorList>
            <person name="Wang L."/>
            <person name="Wang S."/>
            <person name="He Q."/>
            <person name="Yu T."/>
            <person name="Li Q."/>
            <person name="Hong B."/>
        </authorList>
    </citation>
    <scope>NUCLEOTIDE SEQUENCE [LARGE SCALE GENOMIC DNA]</scope>
    <source>
        <strain evidence="2 3">C-1027</strain>
    </source>
</reference>
<evidence type="ECO:0000313" key="3">
    <source>
        <dbReference type="Proteomes" id="UP000064183"/>
    </source>
</evidence>
<dbReference type="PANTHER" id="PTHR13593:SF140">
    <property type="entry name" value="PLC-LIKE PHOSPHODIESTERASE"/>
    <property type="match status" value="1"/>
</dbReference>
<feature type="transmembrane region" description="Helical" evidence="1">
    <location>
        <begin position="324"/>
        <end position="345"/>
    </location>
</feature>
<organism evidence="2 3">
    <name type="scientific">Streptomyces globisporus C-1027</name>
    <dbReference type="NCBI Taxonomy" id="1172567"/>
    <lineage>
        <taxon>Bacteria</taxon>
        <taxon>Bacillati</taxon>
        <taxon>Actinomycetota</taxon>
        <taxon>Actinomycetes</taxon>
        <taxon>Kitasatosporales</taxon>
        <taxon>Streptomycetaceae</taxon>
        <taxon>Streptomyces</taxon>
    </lineage>
</organism>
<accession>A0A0U3DAQ8</accession>
<dbReference type="GO" id="GO:0008081">
    <property type="term" value="F:phosphoric diester hydrolase activity"/>
    <property type="evidence" value="ECO:0007669"/>
    <property type="project" value="InterPro"/>
</dbReference>
<feature type="transmembrane region" description="Helical" evidence="1">
    <location>
        <begin position="290"/>
        <end position="312"/>
    </location>
</feature>
<proteinExistence type="predicted"/>
<evidence type="ECO:0000256" key="1">
    <source>
        <dbReference type="SAM" id="Phobius"/>
    </source>
</evidence>
<dbReference type="AlphaFoldDB" id="A0A0U3DAQ8"/>
<dbReference type="Pfam" id="PF26146">
    <property type="entry name" value="PI-PLC_X"/>
    <property type="match status" value="1"/>
</dbReference>
<dbReference type="PROSITE" id="PS50007">
    <property type="entry name" value="PIPLC_X_DOMAIN"/>
    <property type="match status" value="1"/>
</dbReference>
<keyword evidence="1" id="KW-0472">Membrane</keyword>
<keyword evidence="1" id="KW-0812">Transmembrane</keyword>
<sequence length="739" mass="78873">MSAEPIANPLGPVRGPTPPRRSGRLVPVLAFLLAVLCVSTVALTATVRSTVASPGFYQAVLDEESAYDRLYGEVLVDPEISPVTRDLLAQLPVPEALVTSNIKVVLPPATVRALTDQQIEAVTGYLRGDRDELRLTVDLAPVLENLADLARVYFGDLVANVQGRDQPDFERFSADLAVGLDDLREGRAPELPRLPLTEDQADRAADALLTAVPEQQRTALRPEIEVALGEGDVSTAIAATAAAALSDGSRSAAADLRTTLQDGTWDLTGTLTAAGADLTALEEARDTIRLLTLLQVLALTLALAALVTLWFTGPATPARRLMRLGQALACAGVLTGAAVLLARLITGGRLFTPPSSWAPSVSSLVDDLQRNAVNQAVTTGLGAALAALVGGVLLTGAGWVLLVRPDRMPTPTPTAVRTTAAGVACAALAGVLVVPPVFGPSAPRQCLGSGRLCDLRYDEAAYLTSHNAMSTTADRFIGPLQDPDITTQLNTGVRALQLDTYRWESPQDIAARLDSPEFTPEQRRLITGAIDKANPPREGLWLCHGVCRAGAIELVPALEDIGDWLRAHPTEIVTLIVQDDISPEDTEKAFHAAGLDDLLHTPDADPDAPWPTLGEMIDSGRRLVVFAEKADGPAPWYRNFYRYGMETPFAFRSPSEMTCAPYRGGTGKQLFLLNHFITNAGGSRLDAGRVNARDWVLERTRACEAERGSPVTFIAVDYTTIGDALGAVNELNSRRTQDD</sequence>
<dbReference type="Gene3D" id="3.20.20.190">
    <property type="entry name" value="Phosphatidylinositol (PI) phosphodiesterase"/>
    <property type="match status" value="1"/>
</dbReference>
<dbReference type="Proteomes" id="UP000064183">
    <property type="component" value="Chromosome"/>
</dbReference>
<dbReference type="InterPro" id="IPR017946">
    <property type="entry name" value="PLC-like_Pdiesterase_TIM-brl"/>
</dbReference>
<name>A0A0U3DAQ8_STRGL</name>
<dbReference type="GO" id="GO:0006629">
    <property type="term" value="P:lipid metabolic process"/>
    <property type="evidence" value="ECO:0007669"/>
    <property type="project" value="InterPro"/>
</dbReference>
<gene>
    <name evidence="2" type="ORF">WQO_31875</name>
</gene>
<keyword evidence="1" id="KW-1133">Transmembrane helix</keyword>
<dbReference type="STRING" id="1172567.WQO_31875"/>
<dbReference type="InterPro" id="IPR051057">
    <property type="entry name" value="PI-PLC_domain"/>
</dbReference>
<dbReference type="RefSeq" id="WP_010058994.1">
    <property type="nucleotide sequence ID" value="NZ_CP013738.1"/>
</dbReference>
<dbReference type="KEGG" id="sgb:WQO_31875"/>
<feature type="transmembrane region" description="Helical" evidence="1">
    <location>
        <begin position="381"/>
        <end position="403"/>
    </location>
</feature>
<dbReference type="PANTHER" id="PTHR13593">
    <property type="match status" value="1"/>
</dbReference>
<dbReference type="SUPFAM" id="SSF51695">
    <property type="entry name" value="PLC-like phosphodiesterases"/>
    <property type="match status" value="1"/>
</dbReference>
<dbReference type="EMBL" id="CP013738">
    <property type="protein sequence ID" value="ALU97540.1"/>
    <property type="molecule type" value="Genomic_DNA"/>
</dbReference>
<evidence type="ECO:0000313" key="2">
    <source>
        <dbReference type="EMBL" id="ALU97540.1"/>
    </source>
</evidence>
<feature type="transmembrane region" description="Helical" evidence="1">
    <location>
        <begin position="415"/>
        <end position="438"/>
    </location>
</feature>